<sequence length="83" mass="9821">MKRIAIFCLFTDLSFSCQHFAVSVKKFTSFNLKQFLEFERLLNSTLECLTTVYDLRHYVNLIIISYSRKPAFSLKNKPKYSII</sequence>
<feature type="signal peptide" evidence="1">
    <location>
        <begin position="1"/>
        <end position="16"/>
    </location>
</feature>
<evidence type="ECO:0000313" key="3">
    <source>
        <dbReference type="Proteomes" id="UP000276133"/>
    </source>
</evidence>
<protein>
    <recommendedName>
        <fullName evidence="4">Secreted protein</fullName>
    </recommendedName>
</protein>
<gene>
    <name evidence="2" type="ORF">BpHYR1_039744</name>
</gene>
<keyword evidence="3" id="KW-1185">Reference proteome</keyword>
<name>A0A3M7T6J7_BRAPC</name>
<dbReference type="EMBL" id="REGN01000224">
    <property type="protein sequence ID" value="RNA43448.1"/>
    <property type="molecule type" value="Genomic_DNA"/>
</dbReference>
<evidence type="ECO:0000256" key="1">
    <source>
        <dbReference type="SAM" id="SignalP"/>
    </source>
</evidence>
<accession>A0A3M7T6J7</accession>
<reference evidence="2 3" key="1">
    <citation type="journal article" date="2018" name="Sci. Rep.">
        <title>Genomic signatures of local adaptation to the degree of environmental predictability in rotifers.</title>
        <authorList>
            <person name="Franch-Gras L."/>
            <person name="Hahn C."/>
            <person name="Garcia-Roger E.M."/>
            <person name="Carmona M.J."/>
            <person name="Serra M."/>
            <person name="Gomez A."/>
        </authorList>
    </citation>
    <scope>NUCLEOTIDE SEQUENCE [LARGE SCALE GENOMIC DNA]</scope>
    <source>
        <strain evidence="2">HYR1</strain>
    </source>
</reference>
<proteinExistence type="predicted"/>
<comment type="caution">
    <text evidence="2">The sequence shown here is derived from an EMBL/GenBank/DDBJ whole genome shotgun (WGS) entry which is preliminary data.</text>
</comment>
<dbReference type="AlphaFoldDB" id="A0A3M7T6J7"/>
<evidence type="ECO:0000313" key="2">
    <source>
        <dbReference type="EMBL" id="RNA43448.1"/>
    </source>
</evidence>
<keyword evidence="1" id="KW-0732">Signal</keyword>
<organism evidence="2 3">
    <name type="scientific">Brachionus plicatilis</name>
    <name type="common">Marine rotifer</name>
    <name type="synonym">Brachionus muelleri</name>
    <dbReference type="NCBI Taxonomy" id="10195"/>
    <lineage>
        <taxon>Eukaryota</taxon>
        <taxon>Metazoa</taxon>
        <taxon>Spiralia</taxon>
        <taxon>Gnathifera</taxon>
        <taxon>Rotifera</taxon>
        <taxon>Eurotatoria</taxon>
        <taxon>Monogononta</taxon>
        <taxon>Pseudotrocha</taxon>
        <taxon>Ploima</taxon>
        <taxon>Brachionidae</taxon>
        <taxon>Brachionus</taxon>
    </lineage>
</organism>
<evidence type="ECO:0008006" key="4">
    <source>
        <dbReference type="Google" id="ProtNLM"/>
    </source>
</evidence>
<feature type="chain" id="PRO_5017937379" description="Secreted protein" evidence="1">
    <location>
        <begin position="17"/>
        <end position="83"/>
    </location>
</feature>
<dbReference type="Proteomes" id="UP000276133">
    <property type="component" value="Unassembled WGS sequence"/>
</dbReference>